<feature type="transmembrane region" description="Helical" evidence="10">
    <location>
        <begin position="414"/>
        <end position="435"/>
    </location>
</feature>
<evidence type="ECO:0000256" key="9">
    <source>
        <dbReference type="SAM" id="MobiDB-lite"/>
    </source>
</evidence>
<keyword evidence="6 10" id="KW-0472">Membrane</keyword>
<gene>
    <name evidence="13" type="primary">LOC116941867</name>
</gene>
<dbReference type="Proteomes" id="UP001318040">
    <property type="component" value="Chromosome 13"/>
</dbReference>
<feature type="transmembrane region" description="Helical" evidence="10">
    <location>
        <begin position="149"/>
        <end position="173"/>
    </location>
</feature>
<evidence type="ECO:0000256" key="5">
    <source>
        <dbReference type="ARBA" id="ARBA00022989"/>
    </source>
</evidence>
<evidence type="ECO:0000256" key="7">
    <source>
        <dbReference type="ARBA" id="ARBA00023177"/>
    </source>
</evidence>
<dbReference type="InterPro" id="IPR002229">
    <property type="entry name" value="RhesusRHD"/>
</dbReference>
<comment type="subcellular location">
    <subcellularLocation>
        <location evidence="1">Membrane</location>
        <topology evidence="1">Multi-pass membrane protein</topology>
    </subcellularLocation>
</comment>
<keyword evidence="12" id="KW-1185">Reference proteome</keyword>
<dbReference type="AlphaFoldDB" id="A0AAJ7T0K1"/>
<evidence type="ECO:0000313" key="13">
    <source>
        <dbReference type="RefSeq" id="XP_032809068.1"/>
    </source>
</evidence>
<dbReference type="InterPro" id="IPR024041">
    <property type="entry name" value="NH4_transpt_AmtB-like_dom"/>
</dbReference>
<dbReference type="KEGG" id="pmrn:116941867"/>
<dbReference type="GO" id="GO:0005886">
    <property type="term" value="C:plasma membrane"/>
    <property type="evidence" value="ECO:0007669"/>
    <property type="project" value="InterPro"/>
</dbReference>
<keyword evidence="3" id="KW-0813">Transport</keyword>
<evidence type="ECO:0000256" key="10">
    <source>
        <dbReference type="SAM" id="Phobius"/>
    </source>
</evidence>
<dbReference type="PRINTS" id="PR00342">
    <property type="entry name" value="RHESUSRHD"/>
</dbReference>
<dbReference type="FunFam" id="1.10.3430.10:FF:000001">
    <property type="entry name" value="Ammonium transporter Rh type C"/>
    <property type="match status" value="1"/>
</dbReference>
<feature type="domain" description="Ammonium transporter AmtB-like" evidence="11">
    <location>
        <begin position="25"/>
        <end position="437"/>
    </location>
</feature>
<evidence type="ECO:0000256" key="1">
    <source>
        <dbReference type="ARBA" id="ARBA00004141"/>
    </source>
</evidence>
<dbReference type="PANTHER" id="PTHR11730">
    <property type="entry name" value="AMMONIUM TRANSPORTER"/>
    <property type="match status" value="1"/>
</dbReference>
<dbReference type="GO" id="GO:0097272">
    <property type="term" value="P:ammonium homeostasis"/>
    <property type="evidence" value="ECO:0007669"/>
    <property type="project" value="TreeGrafter"/>
</dbReference>
<evidence type="ECO:0000259" key="11">
    <source>
        <dbReference type="Pfam" id="PF00909"/>
    </source>
</evidence>
<keyword evidence="8" id="KW-0325">Glycoprotein</keyword>
<reference evidence="13" key="1">
    <citation type="submission" date="2025-08" db="UniProtKB">
        <authorList>
            <consortium name="RefSeq"/>
        </authorList>
    </citation>
    <scope>IDENTIFICATION</scope>
    <source>
        <tissue evidence="13">Sperm</tissue>
    </source>
</reference>
<name>A0AAJ7T0K1_PETMA</name>
<feature type="transmembrane region" description="Helical" evidence="10">
    <location>
        <begin position="64"/>
        <end position="83"/>
    </location>
</feature>
<comment type="similarity">
    <text evidence="2">Belongs to the ammonium transporter (TC 2.A.49) family. Rh subfamily.</text>
</comment>
<dbReference type="InterPro" id="IPR029020">
    <property type="entry name" value="Ammonium/urea_transptr"/>
</dbReference>
<dbReference type="RefSeq" id="XP_032809068.1">
    <property type="nucleotide sequence ID" value="XM_032953177.1"/>
</dbReference>
<evidence type="ECO:0000256" key="4">
    <source>
        <dbReference type="ARBA" id="ARBA00022692"/>
    </source>
</evidence>
<dbReference type="SUPFAM" id="SSF111352">
    <property type="entry name" value="Ammonium transporter"/>
    <property type="match status" value="1"/>
</dbReference>
<dbReference type="PANTHER" id="PTHR11730:SF60">
    <property type="entry name" value="RH50, ISOFORM D"/>
    <property type="match status" value="1"/>
</dbReference>
<sequence length="481" mass="52708">MAAVYGTSMRTKLPLVGFILQVSMIILYGVFVRYDKDSDAKYETNTTDHGENEFYFRYPSFQDVHVMVFVGFGFLMTFLQRYGYSSVGFNFMIAGFGIQWAILVQGWVQHFDSNTGTIKVNLESMINADFCSASVLISFGAVLGKTSPVQLLIMTVIEELIFSVNEFVGIYILRVKDAGGSMIIHIFGAYFGLTVTRMLYRKGLEEGHPKEGAVYHSDLFAMIGTLFLWMFWPSFNSAIALHGDDQMRAVMHTYFSLASCVLTTIVISSLLDNHGKLDMVHIQNASLAGGVAVGTCGDMMLSPYGALILGFIAAIISTFGFKYLTPILASKLKIQDTCGVHNLHGLPGIVAGIAGAVVAACASEEVYGFSLYRTFPDLVPSDMNSVEFKRIAQVYQDIKPGQGRTPLLQGGFQALQILVTLGMAIGGGLVTGFILKLPFWGQPPDKNCYEDNVYWEVPGEGEEEEELGSVHQKLGGDGEHA</sequence>
<dbReference type="Gene3D" id="1.10.3430.10">
    <property type="entry name" value="Ammonium transporter AmtB like domains"/>
    <property type="match status" value="1"/>
</dbReference>
<proteinExistence type="inferred from homology"/>
<evidence type="ECO:0000256" key="6">
    <source>
        <dbReference type="ARBA" id="ARBA00023136"/>
    </source>
</evidence>
<accession>A0AAJ7T0K1</accession>
<protein>
    <submittedName>
        <fullName evidence="13">Ammonium transporter Rh type B-like isoform X1</fullName>
    </submittedName>
</protein>
<feature type="transmembrane region" description="Helical" evidence="10">
    <location>
        <begin position="253"/>
        <end position="271"/>
    </location>
</feature>
<feature type="transmembrane region" description="Helical" evidence="10">
    <location>
        <begin position="13"/>
        <end position="32"/>
    </location>
</feature>
<evidence type="ECO:0000256" key="2">
    <source>
        <dbReference type="ARBA" id="ARBA00011036"/>
    </source>
</evidence>
<feature type="transmembrane region" description="Helical" evidence="10">
    <location>
        <begin position="180"/>
        <end position="200"/>
    </location>
</feature>
<feature type="transmembrane region" description="Helical" evidence="10">
    <location>
        <begin position="89"/>
        <end position="108"/>
    </location>
</feature>
<evidence type="ECO:0000256" key="8">
    <source>
        <dbReference type="ARBA" id="ARBA00023180"/>
    </source>
</evidence>
<dbReference type="Pfam" id="PF00909">
    <property type="entry name" value="Ammonium_transp"/>
    <property type="match status" value="1"/>
</dbReference>
<feature type="transmembrane region" description="Helical" evidence="10">
    <location>
        <begin position="220"/>
        <end position="241"/>
    </location>
</feature>
<organism evidence="12 13">
    <name type="scientific">Petromyzon marinus</name>
    <name type="common">Sea lamprey</name>
    <dbReference type="NCBI Taxonomy" id="7757"/>
    <lineage>
        <taxon>Eukaryota</taxon>
        <taxon>Metazoa</taxon>
        <taxon>Chordata</taxon>
        <taxon>Craniata</taxon>
        <taxon>Vertebrata</taxon>
        <taxon>Cyclostomata</taxon>
        <taxon>Hyperoartia</taxon>
        <taxon>Petromyzontiformes</taxon>
        <taxon>Petromyzontidae</taxon>
        <taxon>Petromyzon</taxon>
    </lineage>
</organism>
<feature type="region of interest" description="Disordered" evidence="9">
    <location>
        <begin position="460"/>
        <end position="481"/>
    </location>
</feature>
<evidence type="ECO:0000256" key="3">
    <source>
        <dbReference type="ARBA" id="ARBA00022448"/>
    </source>
</evidence>
<keyword evidence="7" id="KW-0924">Ammonia transport</keyword>
<keyword evidence="5 10" id="KW-1133">Transmembrane helix</keyword>
<feature type="transmembrane region" description="Helical" evidence="10">
    <location>
        <begin position="304"/>
        <end position="324"/>
    </location>
</feature>
<evidence type="ECO:0000313" key="12">
    <source>
        <dbReference type="Proteomes" id="UP001318040"/>
    </source>
</evidence>
<dbReference type="GO" id="GO:0008519">
    <property type="term" value="F:ammonium channel activity"/>
    <property type="evidence" value="ECO:0007669"/>
    <property type="project" value="InterPro"/>
</dbReference>
<keyword evidence="4 10" id="KW-0812">Transmembrane</keyword>